<dbReference type="Proteomes" id="UP001160390">
    <property type="component" value="Unassembled WGS sequence"/>
</dbReference>
<sequence length="546" mass="60727">MSMDAQLVERAESLILGAGRQYGLNSERDSVRRALRDPDHGPAFAQWAITHLGPDNLLTPDEMSTYTTLDKTGQVDKLAALHDLAEVQAVSEDDIRIAIDELNRSTEAINKQTETLRQQQDAFSRLIKKASDSSARRETFEVERQRKAMTEHKYVSAEVEDLAQSVGFRVSELKQQGDESGRNLSATVEGILASDDKLLSSLQKLGWELDQQDPEEAGKIDKLREISIRLIKITVETLRTKLDRVYLDALTNAERSGEARATTGEAVRALEEELESLYSEIFPVAQMSVEQQYLDPASKSIGGRSGQSMQRSVAAFTYVRIPLTRGGTILQCLDYLNDRGERLKQAIDTFRSHQATSTSIISMAKDELSAPDHKPRRSMKPIVPISPVRKAPTARPRGNTDSRSRRQSSGIMDEPPIETLLHNLAILFPIEAEASSDAKIAVLKRVLAERTTKENDVALSLQESFEATASSHLNDVALAIQLLKDTVLAESPYNEVKLVDSDIEASISVLLSEVRQVVDELERADAKKIAIKKSEKKEELVNRWAN</sequence>
<dbReference type="AlphaFoldDB" id="A0AA35LZM3"/>
<comment type="caution">
    <text evidence="2">The sequence shown here is derived from an EMBL/GenBank/DDBJ whole genome shotgun (WGS) entry which is preliminary data.</text>
</comment>
<protein>
    <submittedName>
        <fullName evidence="2">Uncharacterized protein</fullName>
    </submittedName>
</protein>
<organism evidence="2 3">
    <name type="scientific">Clonostachys chloroleuca</name>
    <dbReference type="NCBI Taxonomy" id="1926264"/>
    <lineage>
        <taxon>Eukaryota</taxon>
        <taxon>Fungi</taxon>
        <taxon>Dikarya</taxon>
        <taxon>Ascomycota</taxon>
        <taxon>Pezizomycotina</taxon>
        <taxon>Sordariomycetes</taxon>
        <taxon>Hypocreomycetidae</taxon>
        <taxon>Hypocreales</taxon>
        <taxon>Bionectriaceae</taxon>
        <taxon>Clonostachys</taxon>
    </lineage>
</organism>
<reference evidence="2" key="1">
    <citation type="submission" date="2023-01" db="EMBL/GenBank/DDBJ databases">
        <authorList>
            <person name="Piombo E."/>
        </authorList>
    </citation>
    <scope>NUCLEOTIDE SEQUENCE</scope>
</reference>
<accession>A0AA35LZM3</accession>
<keyword evidence="3" id="KW-1185">Reference proteome</keyword>
<evidence type="ECO:0000256" key="1">
    <source>
        <dbReference type="SAM" id="MobiDB-lite"/>
    </source>
</evidence>
<evidence type="ECO:0000313" key="3">
    <source>
        <dbReference type="Proteomes" id="UP001160390"/>
    </source>
</evidence>
<feature type="region of interest" description="Disordered" evidence="1">
    <location>
        <begin position="367"/>
        <end position="414"/>
    </location>
</feature>
<name>A0AA35LZM3_9HYPO</name>
<dbReference type="EMBL" id="CABFNP030000792">
    <property type="protein sequence ID" value="CAI6087102.1"/>
    <property type="molecule type" value="Genomic_DNA"/>
</dbReference>
<gene>
    <name evidence="2" type="ORF">CCHLO57077_00016661</name>
</gene>
<evidence type="ECO:0000313" key="2">
    <source>
        <dbReference type="EMBL" id="CAI6087102.1"/>
    </source>
</evidence>
<proteinExistence type="predicted"/>